<evidence type="ECO:0000256" key="2">
    <source>
        <dbReference type="ARBA" id="ARBA00022723"/>
    </source>
</evidence>
<dbReference type="SUPFAM" id="SSF55486">
    <property type="entry name" value="Metalloproteases ('zincins'), catalytic domain"/>
    <property type="match status" value="1"/>
</dbReference>
<dbReference type="GO" id="GO:0008270">
    <property type="term" value="F:zinc ion binding"/>
    <property type="evidence" value="ECO:0007669"/>
    <property type="project" value="InterPro"/>
</dbReference>
<accession>Q5FJA8</accession>
<keyword evidence="8" id="KW-1185">Reference proteome</keyword>
<evidence type="ECO:0000313" key="7">
    <source>
        <dbReference type="EMBL" id="AAV43216.1"/>
    </source>
</evidence>
<evidence type="ECO:0000256" key="5">
    <source>
        <dbReference type="SAM" id="SignalP"/>
    </source>
</evidence>
<keyword evidence="1" id="KW-0645">Protease</keyword>
<keyword evidence="5" id="KW-0732">Signal</keyword>
<reference evidence="7 8" key="1">
    <citation type="journal article" date="2005" name="Proc. Natl. Acad. Sci. U.S.A.">
        <title>Complete genome sequence of the probiotic lactic acid bacterium Lactobacillus acidophilus NCFM.</title>
        <authorList>
            <person name="Altermann E."/>
            <person name="Russell W.M."/>
            <person name="Azcarate-Peril M.A."/>
            <person name="Barrangou R."/>
            <person name="Buck B.L."/>
            <person name="McAuliffe O."/>
            <person name="Souther N."/>
            <person name="Dobson A."/>
            <person name="Duong T."/>
            <person name="Callanan M."/>
            <person name="Lick S."/>
            <person name="Hamrick A."/>
            <person name="Cano R."/>
            <person name="Klaenhammer T.R."/>
        </authorList>
    </citation>
    <scope>NUCLEOTIDE SEQUENCE [LARGE SCALE GENOMIC DNA]</scope>
    <source>
        <strain evidence="8">ATCC 700396 / NCK56 / N2 / NCFM</strain>
    </source>
</reference>
<feature type="chain" id="PRO_5038965767" description="Peptidase M10 metallopeptidase domain-containing protein" evidence="5">
    <location>
        <begin position="24"/>
        <end position="222"/>
    </location>
</feature>
<dbReference type="Proteomes" id="UP000006381">
    <property type="component" value="Chromosome"/>
</dbReference>
<dbReference type="PATRIC" id="fig|272621.13.peg.1316"/>
<keyword evidence="3" id="KW-0378">Hydrolase</keyword>
<name>Q5FJA8_LACAC</name>
<gene>
    <name evidence="7" type="ordered locus">LBA1391</name>
</gene>
<proteinExistence type="predicted"/>
<evidence type="ECO:0000259" key="6">
    <source>
        <dbReference type="Pfam" id="PF00413"/>
    </source>
</evidence>
<dbReference type="GO" id="GO:0006508">
    <property type="term" value="P:proteolysis"/>
    <property type="evidence" value="ECO:0007669"/>
    <property type="project" value="UniProtKB-KW"/>
</dbReference>
<dbReference type="InterPro" id="IPR024079">
    <property type="entry name" value="MetalloPept_cat_dom_sf"/>
</dbReference>
<dbReference type="PRINTS" id="PR00138">
    <property type="entry name" value="MATRIXIN"/>
</dbReference>
<dbReference type="KEGG" id="lac:LBA1391"/>
<dbReference type="GO" id="GO:0031012">
    <property type="term" value="C:extracellular matrix"/>
    <property type="evidence" value="ECO:0007669"/>
    <property type="project" value="InterPro"/>
</dbReference>
<evidence type="ECO:0000256" key="1">
    <source>
        <dbReference type="ARBA" id="ARBA00022670"/>
    </source>
</evidence>
<dbReference type="GO" id="GO:0004222">
    <property type="term" value="F:metalloendopeptidase activity"/>
    <property type="evidence" value="ECO:0007669"/>
    <property type="project" value="InterPro"/>
</dbReference>
<feature type="signal peptide" evidence="5">
    <location>
        <begin position="1"/>
        <end position="23"/>
    </location>
</feature>
<evidence type="ECO:0000256" key="3">
    <source>
        <dbReference type="ARBA" id="ARBA00022801"/>
    </source>
</evidence>
<dbReference type="AlphaFoldDB" id="Q5FJA8"/>
<keyword evidence="2" id="KW-0479">Metal-binding</keyword>
<keyword evidence="4" id="KW-0862">Zinc</keyword>
<dbReference type="InterPro" id="IPR001818">
    <property type="entry name" value="Pept_M10_metallopeptidase"/>
</dbReference>
<evidence type="ECO:0000256" key="4">
    <source>
        <dbReference type="ARBA" id="ARBA00022833"/>
    </source>
</evidence>
<dbReference type="BioCyc" id="LACI272621:G1G49-1365-MONOMER"/>
<dbReference type="eggNOG" id="COG5549">
    <property type="taxonomic scope" value="Bacteria"/>
</dbReference>
<feature type="domain" description="Peptidase M10 metallopeptidase" evidence="6">
    <location>
        <begin position="171"/>
        <end position="219"/>
    </location>
</feature>
<sequence length="222" mass="24844">MKKHKFLKKIIILTMLLGGFANSAPVITSSSTAEAATKVKTKKKTTKKSTQKKTKIKVDSNRKKKNRAVKFVKKTTKNQIPTASIFIYINQNDPNYQTVQDAIKAWNATKVIKFKQAFNYQKAQIIVTAHDYGDTSWAGLTEIPDTPRGYLYGSVVYLNNFYLRQSTPQVALSVAEHELGHAIGLQHNDTQPSVMNSSVTEQNAYTIQPCDIAAVKAIYNEK</sequence>
<dbReference type="STRING" id="272621.LBA1391"/>
<dbReference type="HOGENOM" id="CLU_085085_0_0_9"/>
<dbReference type="RefSeq" id="WP_003548046.1">
    <property type="nucleotide sequence ID" value="NC_006814.3"/>
</dbReference>
<dbReference type="GeneID" id="93289534"/>
<dbReference type="CDD" id="cd04268">
    <property type="entry name" value="ZnMc_MMP_like"/>
    <property type="match status" value="1"/>
</dbReference>
<dbReference type="EMBL" id="CP000033">
    <property type="protein sequence ID" value="AAV43216.1"/>
    <property type="molecule type" value="Genomic_DNA"/>
</dbReference>
<protein>
    <recommendedName>
        <fullName evidence="6">Peptidase M10 metallopeptidase domain-containing protein</fullName>
    </recommendedName>
</protein>
<dbReference type="Pfam" id="PF00413">
    <property type="entry name" value="Peptidase_M10"/>
    <property type="match status" value="1"/>
</dbReference>
<evidence type="ECO:0000313" key="8">
    <source>
        <dbReference type="Proteomes" id="UP000006381"/>
    </source>
</evidence>
<dbReference type="OrthoDB" id="2148705at2"/>
<dbReference type="Gene3D" id="3.40.390.10">
    <property type="entry name" value="Collagenase (Catalytic Domain)"/>
    <property type="match status" value="1"/>
</dbReference>
<dbReference type="InterPro" id="IPR021190">
    <property type="entry name" value="Pept_M10A"/>
</dbReference>
<organism evidence="8">
    <name type="scientific">Lactobacillus acidophilus (strain ATCC 700396 / NCK56 / N2 / NCFM)</name>
    <dbReference type="NCBI Taxonomy" id="272621"/>
    <lineage>
        <taxon>Bacteria</taxon>
        <taxon>Bacillati</taxon>
        <taxon>Bacillota</taxon>
        <taxon>Bacilli</taxon>
        <taxon>Lactobacillales</taxon>
        <taxon>Lactobacillaceae</taxon>
        <taxon>Lactobacillus</taxon>
    </lineage>
</organism>